<name>K0S375_THAOC</name>
<proteinExistence type="predicted"/>
<comment type="caution">
    <text evidence="1">The sequence shown here is derived from an EMBL/GenBank/DDBJ whole genome shotgun (WGS) entry which is preliminary data.</text>
</comment>
<organism evidence="1 2">
    <name type="scientific">Thalassiosira oceanica</name>
    <name type="common">Marine diatom</name>
    <dbReference type="NCBI Taxonomy" id="159749"/>
    <lineage>
        <taxon>Eukaryota</taxon>
        <taxon>Sar</taxon>
        <taxon>Stramenopiles</taxon>
        <taxon>Ochrophyta</taxon>
        <taxon>Bacillariophyta</taxon>
        <taxon>Coscinodiscophyceae</taxon>
        <taxon>Thalassiosirophycidae</taxon>
        <taxon>Thalassiosirales</taxon>
        <taxon>Thalassiosiraceae</taxon>
        <taxon>Thalassiosira</taxon>
    </lineage>
</organism>
<dbReference type="EMBL" id="AGNL01033987">
    <property type="protein sequence ID" value="EJK55461.1"/>
    <property type="molecule type" value="Genomic_DNA"/>
</dbReference>
<reference evidence="1 2" key="1">
    <citation type="journal article" date="2012" name="Genome Biol.">
        <title>Genome and low-iron response of an oceanic diatom adapted to chronic iron limitation.</title>
        <authorList>
            <person name="Lommer M."/>
            <person name="Specht M."/>
            <person name="Roy A.S."/>
            <person name="Kraemer L."/>
            <person name="Andreson R."/>
            <person name="Gutowska M.A."/>
            <person name="Wolf J."/>
            <person name="Bergner S.V."/>
            <person name="Schilhabel M.B."/>
            <person name="Klostermeier U.C."/>
            <person name="Beiko R.G."/>
            <person name="Rosenstiel P."/>
            <person name="Hippler M."/>
            <person name="Laroche J."/>
        </authorList>
    </citation>
    <scope>NUCLEOTIDE SEQUENCE [LARGE SCALE GENOMIC DNA]</scope>
    <source>
        <strain evidence="1 2">CCMP1005</strain>
    </source>
</reference>
<accession>K0S375</accession>
<feature type="non-terminal residue" evidence="1">
    <location>
        <position position="1"/>
    </location>
</feature>
<sequence length="174" mass="19911">VVAIELARLNGEEVARHRPEVLALERRYHRPHPDLVKYDSVVVHRIGPPDGDVPFLRDGVEVAYLLVEHVDESAVEHVERVDALHLRPEHVSDRVGDRDGRVVHGRGIRARRRERVDDPHEVVMEPAPVERAREEGGLDPMRPVEPLGHRGRRRCCCCYCESSMRAMTHLRCAL</sequence>
<protein>
    <submittedName>
        <fullName evidence="1">Uncharacterized protein</fullName>
    </submittedName>
</protein>
<evidence type="ECO:0000313" key="2">
    <source>
        <dbReference type="Proteomes" id="UP000266841"/>
    </source>
</evidence>
<dbReference type="Proteomes" id="UP000266841">
    <property type="component" value="Unassembled WGS sequence"/>
</dbReference>
<keyword evidence="2" id="KW-1185">Reference proteome</keyword>
<dbReference type="AlphaFoldDB" id="K0S375"/>
<evidence type="ECO:0000313" key="1">
    <source>
        <dbReference type="EMBL" id="EJK55461.1"/>
    </source>
</evidence>
<gene>
    <name evidence="1" type="ORF">THAOC_24808</name>
</gene>